<evidence type="ECO:0000313" key="2">
    <source>
        <dbReference type="EMBL" id="ALU43589.1"/>
    </source>
</evidence>
<sequence length="301" mass="33188">MTRLIGFLFIILVSACTQASITPWISFELDNGHIKVPVTVAGKQSMAILDTGAQGNAINQNFIDFHQLNLAHHGHVQVQVQGVHNTERRKQYGNADVEIFGIKTKLNQLAAVNMGNPQNSLLIGAGFFSQFVVQIDYPNSRIRMVTRDVINVAEHENIKTQPHKGSGLPIVQVEMAGKKVWLLLDTGSNSGVLISRRLAEGLDLIGPEDHQMVSQGVNAQSALRTTQLEELTFGPFVLSNVQLAYPEKGHKLSPLKQYAHTSSMIKGKRVKGILGYDVLKHFLVTLDYARGNMHLSVPEKL</sequence>
<dbReference type="InterPro" id="IPR021109">
    <property type="entry name" value="Peptidase_aspartic_dom_sf"/>
</dbReference>
<dbReference type="InterPro" id="IPR034122">
    <property type="entry name" value="Retropepsin-like_bacterial"/>
</dbReference>
<reference evidence="2 3" key="1">
    <citation type="submission" date="2015-12" db="EMBL/GenBank/DDBJ databases">
        <title>Complete genome sequence of Pseudoalteromonas rubra SCSIO 6842, harboring a conjugative plasmid.</title>
        <authorList>
            <person name="Li B."/>
            <person name="Wang X."/>
        </authorList>
    </citation>
    <scope>NUCLEOTIDE SEQUENCE [LARGE SCALE GENOMIC DNA]</scope>
    <source>
        <strain evidence="2 3">SCSIO 6842</strain>
    </source>
</reference>
<dbReference type="CDD" id="cd05483">
    <property type="entry name" value="retropepsin_like_bacteria"/>
    <property type="match status" value="1"/>
</dbReference>
<evidence type="ECO:0000313" key="3">
    <source>
        <dbReference type="Proteomes" id="UP000069015"/>
    </source>
</evidence>
<organism evidence="2 3">
    <name type="scientific">Pseudoalteromonas rubra</name>
    <dbReference type="NCBI Taxonomy" id="43658"/>
    <lineage>
        <taxon>Bacteria</taxon>
        <taxon>Pseudomonadati</taxon>
        <taxon>Pseudomonadota</taxon>
        <taxon>Gammaproteobacteria</taxon>
        <taxon>Alteromonadales</taxon>
        <taxon>Pseudoalteromonadaceae</taxon>
        <taxon>Pseudoalteromonas</taxon>
    </lineage>
</organism>
<dbReference type="EMBL" id="CP013611">
    <property type="protein sequence ID" value="ALU43589.1"/>
    <property type="molecule type" value="Genomic_DNA"/>
</dbReference>
<dbReference type="SUPFAM" id="SSF50630">
    <property type="entry name" value="Acid proteases"/>
    <property type="match status" value="2"/>
</dbReference>
<dbReference type="KEGG" id="prr:AT705_11885"/>
<proteinExistence type="predicted"/>
<dbReference type="PROSITE" id="PS51257">
    <property type="entry name" value="PROKAR_LIPOPROTEIN"/>
    <property type="match status" value="1"/>
</dbReference>
<dbReference type="Gene3D" id="2.40.70.10">
    <property type="entry name" value="Acid Proteases"/>
    <property type="match status" value="2"/>
</dbReference>
<dbReference type="Proteomes" id="UP000069015">
    <property type="component" value="Chromosome 1"/>
</dbReference>
<dbReference type="RefSeq" id="WP_058796753.1">
    <property type="nucleotide sequence ID" value="NZ_CP013611.1"/>
</dbReference>
<evidence type="ECO:0008006" key="4">
    <source>
        <dbReference type="Google" id="ProtNLM"/>
    </source>
</evidence>
<dbReference type="Pfam" id="PF13650">
    <property type="entry name" value="Asp_protease_2"/>
    <property type="match status" value="1"/>
</dbReference>
<feature type="signal peptide" evidence="1">
    <location>
        <begin position="1"/>
        <end position="19"/>
    </location>
</feature>
<protein>
    <recommendedName>
        <fullName evidence="4">Signal protein PDZ</fullName>
    </recommendedName>
</protein>
<evidence type="ECO:0000256" key="1">
    <source>
        <dbReference type="SAM" id="SignalP"/>
    </source>
</evidence>
<dbReference type="AlphaFoldDB" id="A0A0U3HKT5"/>
<dbReference type="Pfam" id="PF13975">
    <property type="entry name" value="gag-asp_proteas"/>
    <property type="match status" value="1"/>
</dbReference>
<name>A0A0U3HKT5_9GAMM</name>
<keyword evidence="1" id="KW-0732">Signal</keyword>
<accession>A0A0U3HKT5</accession>
<feature type="chain" id="PRO_5006839454" description="Signal protein PDZ" evidence="1">
    <location>
        <begin position="20"/>
        <end position="301"/>
    </location>
</feature>
<gene>
    <name evidence="2" type="ORF">AT705_11885</name>
</gene>